<proteinExistence type="predicted"/>
<dbReference type="Gene3D" id="1.25.40.10">
    <property type="entry name" value="Tetratricopeptide repeat domain"/>
    <property type="match status" value="1"/>
</dbReference>
<dbReference type="Proteomes" id="UP000194360">
    <property type="component" value="Unassembled WGS sequence"/>
</dbReference>
<accession>A0A1Y2MGY8</accession>
<dbReference type="SUPFAM" id="SSF48452">
    <property type="entry name" value="TPR-like"/>
    <property type="match status" value="1"/>
</dbReference>
<keyword evidence="2" id="KW-1185">Reference proteome</keyword>
<gene>
    <name evidence="1" type="ORF">BG845_06761</name>
</gene>
<protein>
    <recommendedName>
        <fullName evidence="3">Tetratricopeptide repeat protein</fullName>
    </recommendedName>
</protein>
<evidence type="ECO:0008006" key="3">
    <source>
        <dbReference type="Google" id="ProtNLM"/>
    </source>
</evidence>
<reference evidence="1 2" key="1">
    <citation type="submission" date="2016-09" db="EMBL/GenBank/DDBJ databases">
        <title>Pseudonocardia autotrophica DSM535, a candidate organism with high potential of specific P450 cytochromes.</title>
        <authorList>
            <person name="Grumaz C."/>
            <person name="Vainshtein Y."/>
            <person name="Kirstahler P."/>
            <person name="Sohn K."/>
        </authorList>
    </citation>
    <scope>NUCLEOTIDE SEQUENCE [LARGE SCALE GENOMIC DNA]</scope>
    <source>
        <strain evidence="1 2">DSM 535</strain>
    </source>
</reference>
<organism evidence="1 2">
    <name type="scientific">Pseudonocardia autotrophica</name>
    <name type="common">Amycolata autotrophica</name>
    <name type="synonym">Nocardia autotrophica</name>
    <dbReference type="NCBI Taxonomy" id="2074"/>
    <lineage>
        <taxon>Bacteria</taxon>
        <taxon>Bacillati</taxon>
        <taxon>Actinomycetota</taxon>
        <taxon>Actinomycetes</taxon>
        <taxon>Pseudonocardiales</taxon>
        <taxon>Pseudonocardiaceae</taxon>
        <taxon>Pseudonocardia</taxon>
    </lineage>
</organism>
<name>A0A1Y2MGY8_PSEAH</name>
<sequence length="196" mass="21377">MHAGYLARPFEALHLAESVLEGPYRLSPRVRALFLVRKARAQAQGRDDAALVTFREAMSLYGDGVGPSDPPWAWWVDERELWWHEAMCRSDLGDVAGALNAFERSADAVPDGETRSKFIHRANLARAQVRARSWDQARDTLAHLQPLALQVASGRTGAVVTSTIEALRKHGSAAPAGVLCQAVALSDTMADEFGAM</sequence>
<comment type="caution">
    <text evidence="1">The sequence shown here is derived from an EMBL/GenBank/DDBJ whole genome shotgun (WGS) entry which is preliminary data.</text>
</comment>
<dbReference type="InterPro" id="IPR011990">
    <property type="entry name" value="TPR-like_helical_dom_sf"/>
</dbReference>
<dbReference type="AlphaFoldDB" id="A0A1Y2MGY8"/>
<dbReference type="EMBL" id="MIGB01000080">
    <property type="protein sequence ID" value="OSY34545.1"/>
    <property type="molecule type" value="Genomic_DNA"/>
</dbReference>
<evidence type="ECO:0000313" key="2">
    <source>
        <dbReference type="Proteomes" id="UP000194360"/>
    </source>
</evidence>
<evidence type="ECO:0000313" key="1">
    <source>
        <dbReference type="EMBL" id="OSY34545.1"/>
    </source>
</evidence>